<reference evidence="3" key="1">
    <citation type="submission" date="2016-11" db="UniProtKB">
        <authorList>
            <consortium name="WormBaseParasite"/>
        </authorList>
    </citation>
    <scope>IDENTIFICATION</scope>
</reference>
<name>A0A1I8JSC8_9PLAT</name>
<accession>A0A1I8JSC8</accession>
<protein>
    <submittedName>
        <fullName evidence="3">DENN domain-containing protein</fullName>
    </submittedName>
</protein>
<sequence length="903" mass="95093">EFRPPIRPADWLSALPSTPHLTLRGPASPAVAVSGCVLGQQRIVYGLVGEAADTADAHAAALPARPHRVSRDHLLEIGGVPGSAPRPGRSCRLSLASAASPTVSRQQQLHHQGPSLTKPLSINGRFAGDPASWRRVLRLLRATAAPSGRMRSSVRVCGAVNGPNLLLLLLREAPFDTWLRNGGRRTAVTGGDKRSWRAAALTDSPPEEAVSGWLLERCGRGLAPPDQQVSSTRKTAGFLIAMANHGPGAAAERLPARPRNCPGPTLLLMLLDDQLHLDCMLLMVLLAARLKRSVLPLSAGLRGYYEDLAVPFAPLHLPGPLLCLMLPPALPRPAGPRPSSCWPLCIAVGFAATAAGSHPPAVRTLGGRRVAAAAQPRTPMPPLDGGGCGLCGVPLAVAVAVWRPAGSRLTAAVAACLARLRTAARREALRLGLPVFLLKTLSWSVLLVKEACSSLVKNLLPEEVASAYSSAARELRRNFLKLFTTSPSCCSSPAGFVGDCRATAADGCRLRLRMGAHLGSGFTALVGSAARVADALAGAGGPDSCSCPSRCTPGQAAVPLRAAPGRLAGRRPMAGHGVAGSGDRPPSPEAAAAPQLRQLHQQNRLSAPCCPQPSMRSSQQLQQHQLLNQRRPPGNRGRRRDSRVHSVVRPVAGLPTTPLLPLQPLPPPPPPPPPFARGRPALTIELAAKPADDRFDFPAYRRPSSPPPSTVVDRIVASSLEPPQLPVAAAAAAAFVAAPPQDDGGDDSIVVSLMSLTVADDDEIDNDDEEVEEVEEAAERLRMMRPVDETSMAAMQQSGDSDCDYSAAFRPRARMAHGGGQPAAWLRVEAMASAETAAVLQQFELQAPVPAVAMHSVWQRPASESNYDNLSSDGGGVGGCTAAEQRIASEARRLRRLYSSDHE</sequence>
<keyword evidence="2" id="KW-1185">Reference proteome</keyword>
<feature type="region of interest" description="Disordered" evidence="1">
    <location>
        <begin position="567"/>
        <end position="672"/>
    </location>
</feature>
<dbReference type="Proteomes" id="UP000095280">
    <property type="component" value="Unplaced"/>
</dbReference>
<proteinExistence type="predicted"/>
<evidence type="ECO:0000256" key="1">
    <source>
        <dbReference type="SAM" id="MobiDB-lite"/>
    </source>
</evidence>
<feature type="compositionally biased region" description="Low complexity" evidence="1">
    <location>
        <begin position="614"/>
        <end position="635"/>
    </location>
</feature>
<evidence type="ECO:0000313" key="3">
    <source>
        <dbReference type="WBParaSite" id="snap_masked-unitig_43879-processed-gene-0.0-mRNA-1"/>
    </source>
</evidence>
<dbReference type="WBParaSite" id="snap_masked-unitig_43879-processed-gene-0.0-mRNA-1">
    <property type="protein sequence ID" value="snap_masked-unitig_43879-processed-gene-0.0-mRNA-1"/>
    <property type="gene ID" value="snap_masked-unitig_43879-processed-gene-0.0"/>
</dbReference>
<feature type="region of interest" description="Disordered" evidence="1">
    <location>
        <begin position="864"/>
        <end position="883"/>
    </location>
</feature>
<dbReference type="AlphaFoldDB" id="A0A1I8JSC8"/>
<evidence type="ECO:0000313" key="2">
    <source>
        <dbReference type="Proteomes" id="UP000095280"/>
    </source>
</evidence>
<organism evidence="2 3">
    <name type="scientific">Macrostomum lignano</name>
    <dbReference type="NCBI Taxonomy" id="282301"/>
    <lineage>
        <taxon>Eukaryota</taxon>
        <taxon>Metazoa</taxon>
        <taxon>Spiralia</taxon>
        <taxon>Lophotrochozoa</taxon>
        <taxon>Platyhelminthes</taxon>
        <taxon>Rhabditophora</taxon>
        <taxon>Macrostomorpha</taxon>
        <taxon>Macrostomida</taxon>
        <taxon>Macrostomidae</taxon>
        <taxon>Macrostomum</taxon>
    </lineage>
</organism>
<feature type="compositionally biased region" description="Low complexity" evidence="1">
    <location>
        <begin position="645"/>
        <end position="660"/>
    </location>
</feature>
<feature type="compositionally biased region" description="Pro residues" evidence="1">
    <location>
        <begin position="661"/>
        <end position="672"/>
    </location>
</feature>